<name>A0A8H3ZG21_VENIN</name>
<evidence type="ECO:0000313" key="2">
    <source>
        <dbReference type="EMBL" id="KAE9986252.1"/>
    </source>
</evidence>
<feature type="region of interest" description="Disordered" evidence="1">
    <location>
        <begin position="213"/>
        <end position="235"/>
    </location>
</feature>
<dbReference type="EMBL" id="WNWS01000033">
    <property type="protein sequence ID" value="KAE9986252.1"/>
    <property type="molecule type" value="Genomic_DNA"/>
</dbReference>
<evidence type="ECO:0000313" key="5">
    <source>
        <dbReference type="Proteomes" id="UP000490939"/>
    </source>
</evidence>
<evidence type="ECO:0000256" key="1">
    <source>
        <dbReference type="SAM" id="MobiDB-lite"/>
    </source>
</evidence>
<evidence type="ECO:0000313" key="3">
    <source>
        <dbReference type="EMBL" id="KAE9991932.1"/>
    </source>
</evidence>
<proteinExistence type="predicted"/>
<protein>
    <submittedName>
        <fullName evidence="3">Uncharacterized protein</fullName>
    </submittedName>
</protein>
<comment type="caution">
    <text evidence="3">The sequence shown here is derived from an EMBL/GenBank/DDBJ whole genome shotgun (WGS) entry which is preliminary data.</text>
</comment>
<accession>A0A8H3ZG21</accession>
<organism evidence="3 5">
    <name type="scientific">Venturia inaequalis</name>
    <name type="common">Apple scab fungus</name>
    <dbReference type="NCBI Taxonomy" id="5025"/>
    <lineage>
        <taxon>Eukaryota</taxon>
        <taxon>Fungi</taxon>
        <taxon>Dikarya</taxon>
        <taxon>Ascomycota</taxon>
        <taxon>Pezizomycotina</taxon>
        <taxon>Dothideomycetes</taxon>
        <taxon>Pleosporomycetidae</taxon>
        <taxon>Venturiales</taxon>
        <taxon>Venturiaceae</taxon>
        <taxon>Venturia</taxon>
    </lineage>
</organism>
<keyword evidence="5" id="KW-1185">Reference proteome</keyword>
<dbReference type="AlphaFoldDB" id="A0A8H3ZG21"/>
<dbReference type="Proteomes" id="UP000490939">
    <property type="component" value="Unassembled WGS sequence"/>
</dbReference>
<reference evidence="3 5" key="1">
    <citation type="submission" date="2019-07" db="EMBL/GenBank/DDBJ databases">
        <title>Venturia inaequalis Genome Resource.</title>
        <authorList>
            <person name="Lichtner F.J."/>
        </authorList>
    </citation>
    <scope>NUCLEOTIDE SEQUENCE [LARGE SCALE GENOMIC DNA]</scope>
    <source>
        <strain evidence="2 4">120213</strain>
        <strain evidence="3 5">DMI_063113</strain>
    </source>
</reference>
<dbReference type="EMBL" id="WNWR01000077">
    <property type="protein sequence ID" value="KAE9991932.1"/>
    <property type="molecule type" value="Genomic_DNA"/>
</dbReference>
<dbReference type="Proteomes" id="UP000447873">
    <property type="component" value="Unassembled WGS sequence"/>
</dbReference>
<gene>
    <name evidence="3" type="ORF">EG327_010610</name>
    <name evidence="2" type="ORF">EG328_006255</name>
</gene>
<evidence type="ECO:0000313" key="4">
    <source>
        <dbReference type="Proteomes" id="UP000447873"/>
    </source>
</evidence>
<sequence length="319" mass="36685">MATQSNAFSMNELTIPIFCEIDNELNHELQMMVVEAWDCDDHRIPPHCTFIDNEAYQNEARLFPLDYLTGEIAGLNMNAKGPRIIALTYEVSSLASFARLQAAIANLPRTNEVSQRSETHRLKNIAHRLLSRSRSNSVKFRPALPAPGGKEPAGKFSWLMIGILDNASPREVNASDIERFLSTQNGCIGAVECHTENLEEVTAAFRPAIEEAHRQNKAKREKEARASEEKRWMMEEERKLSEEERRREAQSAINRMRQFEQSLEYKKANFDESRKKIWIEKQEKETGGGRDGESFVKAKDIQIAMNWEQRYKRRSKLIG</sequence>